<proteinExistence type="predicted"/>
<dbReference type="EMBL" id="MVBM01000007">
    <property type="protein sequence ID" value="OOK69156.1"/>
    <property type="molecule type" value="Genomic_DNA"/>
</dbReference>
<feature type="domain" description="EccD-like transmembrane" evidence="2">
    <location>
        <begin position="9"/>
        <end position="185"/>
    </location>
</feature>
<feature type="transmembrane region" description="Helical" evidence="1">
    <location>
        <begin position="89"/>
        <end position="109"/>
    </location>
</feature>
<keyword evidence="1" id="KW-0472">Membrane</keyword>
<gene>
    <name evidence="3" type="ORF">BZL30_6970</name>
</gene>
<feature type="transmembrane region" description="Helical" evidence="1">
    <location>
        <begin position="35"/>
        <end position="57"/>
    </location>
</feature>
<dbReference type="InterPro" id="IPR006707">
    <property type="entry name" value="T7SS_EccD"/>
</dbReference>
<dbReference type="NCBIfam" id="TIGR03920">
    <property type="entry name" value="T7SS_EccD"/>
    <property type="match status" value="1"/>
</dbReference>
<reference evidence="3 4" key="1">
    <citation type="submission" date="2017-02" db="EMBL/GenBank/DDBJ databases">
        <title>Complete genome sequences of Mycobacterium kansasii strains isolated from rhesus macaques.</title>
        <authorList>
            <person name="Panda A."/>
            <person name="Nagaraj S."/>
            <person name="Zhao X."/>
            <person name="Tettelin H."/>
            <person name="Detolla L.J."/>
        </authorList>
    </citation>
    <scope>NUCLEOTIDE SEQUENCE [LARGE SCALE GENOMIC DNA]</scope>
    <source>
        <strain evidence="3 4">11-3813</strain>
    </source>
</reference>
<feature type="transmembrane region" description="Helical" evidence="1">
    <location>
        <begin position="142"/>
        <end position="163"/>
    </location>
</feature>
<keyword evidence="1" id="KW-1133">Transmembrane helix</keyword>
<keyword evidence="1" id="KW-0812">Transmembrane</keyword>
<evidence type="ECO:0000313" key="4">
    <source>
        <dbReference type="Proteomes" id="UP000189229"/>
    </source>
</evidence>
<feature type="transmembrane region" description="Helical" evidence="1">
    <location>
        <begin position="116"/>
        <end position="136"/>
    </location>
</feature>
<protein>
    <submittedName>
        <fullName evidence="3">Type VII secretion integral membrane protein EccD</fullName>
    </submittedName>
</protein>
<feature type="transmembrane region" description="Helical" evidence="1">
    <location>
        <begin position="64"/>
        <end position="83"/>
    </location>
</feature>
<sequence length="216" mass="21707">MGAKAYPARALAAVIGVTLVATGLAVSYRVATGALAGLVTVSGIAVVLALAGLLVTARSPRTGTAVSIAALVPIAGALALAVPGKFGPAQLLLAAAGVTAWSLICLMVPSAERERIVAFFTAVAVTAAGVWLAAGAELLWELPMRSVGCGLIVTALLITIQAAQLSALWARFPLPVIPAPGDPTRRLRRCGCSKTCRGGCASVTLIKAVSSPRPCC</sequence>
<dbReference type="Proteomes" id="UP000189229">
    <property type="component" value="Unassembled WGS sequence"/>
</dbReference>
<dbReference type="Pfam" id="PF19053">
    <property type="entry name" value="EccD"/>
    <property type="match status" value="1"/>
</dbReference>
<evidence type="ECO:0000256" key="1">
    <source>
        <dbReference type="SAM" id="Phobius"/>
    </source>
</evidence>
<comment type="caution">
    <text evidence="3">The sequence shown here is derived from an EMBL/GenBank/DDBJ whole genome shotgun (WGS) entry which is preliminary data.</text>
</comment>
<evidence type="ECO:0000259" key="2">
    <source>
        <dbReference type="Pfam" id="PF19053"/>
    </source>
</evidence>
<accession>A0A1V3WRQ7</accession>
<name>A0A1V3WRQ7_MYCKA</name>
<dbReference type="InterPro" id="IPR044049">
    <property type="entry name" value="EccD_transm"/>
</dbReference>
<dbReference type="AlphaFoldDB" id="A0A1V3WRQ7"/>
<organism evidence="3 4">
    <name type="scientific">Mycobacterium kansasii</name>
    <dbReference type="NCBI Taxonomy" id="1768"/>
    <lineage>
        <taxon>Bacteria</taxon>
        <taxon>Bacillati</taxon>
        <taxon>Actinomycetota</taxon>
        <taxon>Actinomycetes</taxon>
        <taxon>Mycobacteriales</taxon>
        <taxon>Mycobacteriaceae</taxon>
        <taxon>Mycobacterium</taxon>
    </lineage>
</organism>
<evidence type="ECO:0000313" key="3">
    <source>
        <dbReference type="EMBL" id="OOK69156.1"/>
    </source>
</evidence>